<geneLocation type="plasmid" evidence="6 7">
    <name>1</name>
</geneLocation>
<keyword evidence="4" id="KW-0788">Thiol protease</keyword>
<dbReference type="Gene3D" id="3.90.1720.10">
    <property type="entry name" value="endopeptidase domain like (from Nostoc punctiforme)"/>
    <property type="match status" value="1"/>
</dbReference>
<dbReference type="GO" id="GO:0006508">
    <property type="term" value="P:proteolysis"/>
    <property type="evidence" value="ECO:0007669"/>
    <property type="project" value="UniProtKB-KW"/>
</dbReference>
<dbReference type="InterPro" id="IPR038765">
    <property type="entry name" value="Papain-like_cys_pep_sf"/>
</dbReference>
<dbReference type="EMBL" id="CP004375">
    <property type="protein sequence ID" value="AGM31618.1"/>
    <property type="molecule type" value="Genomic_DNA"/>
</dbReference>
<comment type="similarity">
    <text evidence="1">Belongs to the peptidase C40 family.</text>
</comment>
<dbReference type="Pfam" id="PF00877">
    <property type="entry name" value="NLPC_P60"/>
    <property type="match status" value="1"/>
</dbReference>
<evidence type="ECO:0000313" key="6">
    <source>
        <dbReference type="EMBL" id="AGM31618.1"/>
    </source>
</evidence>
<evidence type="ECO:0000256" key="1">
    <source>
        <dbReference type="ARBA" id="ARBA00007074"/>
    </source>
</evidence>
<protein>
    <submittedName>
        <fullName evidence="6">P60-related protein</fullName>
    </submittedName>
</protein>
<dbReference type="AlphaFoldDB" id="A0AB33AIR9"/>
<evidence type="ECO:0000259" key="5">
    <source>
        <dbReference type="PROSITE" id="PS51935"/>
    </source>
</evidence>
<evidence type="ECO:0000256" key="2">
    <source>
        <dbReference type="ARBA" id="ARBA00022670"/>
    </source>
</evidence>
<feature type="domain" description="NlpC/P60" evidence="5">
    <location>
        <begin position="246"/>
        <end position="369"/>
    </location>
</feature>
<keyword evidence="3" id="KW-0378">Hydrolase</keyword>
<dbReference type="PROSITE" id="PS51935">
    <property type="entry name" value="NLPC_P60"/>
    <property type="match status" value="1"/>
</dbReference>
<evidence type="ECO:0000256" key="3">
    <source>
        <dbReference type="ARBA" id="ARBA00022801"/>
    </source>
</evidence>
<dbReference type="PANTHER" id="PTHR47359">
    <property type="entry name" value="PEPTIDOGLYCAN DL-ENDOPEPTIDASE CWLO"/>
    <property type="match status" value="1"/>
</dbReference>
<dbReference type="InterPro" id="IPR000064">
    <property type="entry name" value="NLP_P60_dom"/>
</dbReference>
<proteinExistence type="inferred from homology"/>
<dbReference type="SUPFAM" id="SSF54001">
    <property type="entry name" value="Cysteine proteinases"/>
    <property type="match status" value="1"/>
</dbReference>
<dbReference type="PANTHER" id="PTHR47359:SF3">
    <property type="entry name" value="NLP_P60 DOMAIN-CONTAINING PROTEIN-RELATED"/>
    <property type="match status" value="1"/>
</dbReference>
<accession>A0AB33AIR9</accession>
<dbReference type="GO" id="GO:0008234">
    <property type="term" value="F:cysteine-type peptidase activity"/>
    <property type="evidence" value="ECO:0007669"/>
    <property type="project" value="UniProtKB-KW"/>
</dbReference>
<reference evidence="6 7" key="1">
    <citation type="journal article" date="2013" name="Genome Announc.">
        <title>Complete Genome Sequence of Mycobacterium massiliense Clinical Strain Asan 50594, Belonging to the Type II Genotype.</title>
        <authorList>
            <person name="Kim B.J."/>
            <person name="Kim B.R."/>
            <person name="Hong S.H."/>
            <person name="Seok S.H."/>
            <person name="Kook Y.H."/>
            <person name="Kim B.J."/>
        </authorList>
    </citation>
    <scope>NUCLEOTIDE SEQUENCE [LARGE SCALE GENOMIC DNA]</scope>
    <source>
        <strain evidence="6 7">50594</strain>
    </source>
</reference>
<dbReference type="InterPro" id="IPR051794">
    <property type="entry name" value="PG_Endopeptidase_C40"/>
</dbReference>
<keyword evidence="2" id="KW-0645">Protease</keyword>
<name>A0AB33AIR9_9MYCO</name>
<evidence type="ECO:0000256" key="4">
    <source>
        <dbReference type="ARBA" id="ARBA00022807"/>
    </source>
</evidence>
<dbReference type="KEGG" id="mabb:MASS_1p0058"/>
<evidence type="ECO:0000313" key="7">
    <source>
        <dbReference type="Proteomes" id="UP000013961"/>
    </source>
</evidence>
<keyword evidence="6" id="KW-0614">Plasmid</keyword>
<dbReference type="Proteomes" id="UP000013961">
    <property type="component" value="Plasmid 1"/>
</dbReference>
<gene>
    <name evidence="6" type="ORF">MASS_1p0058</name>
</gene>
<organism evidence="6 7">
    <name type="scientific">Mycobacteroides abscessus subsp. bolletii 50594</name>
    <dbReference type="NCBI Taxonomy" id="1303024"/>
    <lineage>
        <taxon>Bacteria</taxon>
        <taxon>Bacillati</taxon>
        <taxon>Actinomycetota</taxon>
        <taxon>Actinomycetes</taxon>
        <taxon>Mycobacteriales</taxon>
        <taxon>Mycobacteriaceae</taxon>
        <taxon>Mycobacteroides</taxon>
        <taxon>Mycobacteroides abscessus</taxon>
    </lineage>
</organism>
<sequence length="369" mass="36903">MGFGVSGGGVGWVILRGMSLDALVAEAGQVLGDARRLYGPSPTSGGWPSTPALSAGRENLAQAGNVLTGWGGVSASTHQAESGGRARALDNVIGADRGTSSGFGGAAQNSQSGGKGMDGVVDDTRRGVTAIAPSTDTQAGKVQLVEHLRSQLDRAKALLSVSEQRNVLLANAIRSSSAGYGGMPMRGGGGLPGMGMGMPTSMGMGGGGLPSLGGSGLLPNLSAFTRLHPGVPTGGGSTASGPAAAGPLAQMAVKAAMGKRGTAYIWGAKGPSNFDCSGLTQWAWRQAGVTLGPDTYTQVKQGVPVAPGDVEAGDLIFPKGTGYHWDSRGPGHVMLAISPTEVVHAPQTGDVVKVSPMPAQFVARRPVAA</sequence>